<dbReference type="Proteomes" id="UP001595925">
    <property type="component" value="Unassembled WGS sequence"/>
</dbReference>
<feature type="domain" description="DNA-binding phage zinc finger" evidence="2">
    <location>
        <begin position="24"/>
        <end position="62"/>
    </location>
</feature>
<dbReference type="Pfam" id="PF24623">
    <property type="entry name" value="Phage_zn_bind_8"/>
    <property type="match status" value="1"/>
</dbReference>
<evidence type="ECO:0000313" key="3">
    <source>
        <dbReference type="EMBL" id="MFC4986819.1"/>
    </source>
</evidence>
<protein>
    <recommendedName>
        <fullName evidence="2">DNA-binding phage zinc finger domain-containing protein</fullName>
    </recommendedName>
</protein>
<dbReference type="InterPro" id="IPR056911">
    <property type="entry name" value="Phage_Znf_bind_put"/>
</dbReference>
<organism evidence="3 4">
    <name type="scientific">Saliphagus infecundisoli</name>
    <dbReference type="NCBI Taxonomy" id="1849069"/>
    <lineage>
        <taxon>Archaea</taxon>
        <taxon>Methanobacteriati</taxon>
        <taxon>Methanobacteriota</taxon>
        <taxon>Stenosarchaea group</taxon>
        <taxon>Halobacteria</taxon>
        <taxon>Halobacteriales</taxon>
        <taxon>Natrialbaceae</taxon>
        <taxon>Saliphagus</taxon>
    </lineage>
</organism>
<reference evidence="3 4" key="1">
    <citation type="journal article" date="2019" name="Int. J. Syst. Evol. Microbiol.">
        <title>The Global Catalogue of Microorganisms (GCM) 10K type strain sequencing project: providing services to taxonomists for standard genome sequencing and annotation.</title>
        <authorList>
            <consortium name="The Broad Institute Genomics Platform"/>
            <consortium name="The Broad Institute Genome Sequencing Center for Infectious Disease"/>
            <person name="Wu L."/>
            <person name="Ma J."/>
        </authorList>
    </citation>
    <scope>NUCLEOTIDE SEQUENCE [LARGE SCALE GENOMIC DNA]</scope>
    <source>
        <strain evidence="3 4">CGMCC 1.15824</strain>
    </source>
</reference>
<dbReference type="EMBL" id="JBHSJG010000009">
    <property type="protein sequence ID" value="MFC4986819.1"/>
    <property type="molecule type" value="Genomic_DNA"/>
</dbReference>
<evidence type="ECO:0000256" key="1">
    <source>
        <dbReference type="SAM" id="MobiDB-lite"/>
    </source>
</evidence>
<comment type="caution">
    <text evidence="3">The sequence shown here is derived from an EMBL/GenBank/DDBJ whole genome shotgun (WGS) entry which is preliminary data.</text>
</comment>
<evidence type="ECO:0000313" key="4">
    <source>
        <dbReference type="Proteomes" id="UP001595925"/>
    </source>
</evidence>
<accession>A0ABD5QB59</accession>
<dbReference type="AlphaFoldDB" id="A0ABD5QB59"/>
<gene>
    <name evidence="3" type="ORF">ACFPFO_03335</name>
</gene>
<proteinExistence type="predicted"/>
<name>A0ABD5QB59_9EURY</name>
<dbReference type="RefSeq" id="WP_224830359.1">
    <property type="nucleotide sequence ID" value="NZ_JAIVEF010000053.1"/>
</dbReference>
<keyword evidence="4" id="KW-1185">Reference proteome</keyword>
<evidence type="ECO:0000259" key="2">
    <source>
        <dbReference type="Pfam" id="PF24623"/>
    </source>
</evidence>
<feature type="region of interest" description="Disordered" evidence="1">
    <location>
        <begin position="99"/>
        <end position="152"/>
    </location>
</feature>
<sequence>MASDIDPVKAAVTCEECGIAQPYHPVLAVECPDCGAAPGRKCQRPSGYRVRNPHADRVNAAYDAGYTKCPCKTDNAVICAGSTVAEDVPFDTDAVTIEATPDEKEQLDPDALPELPCSLGDDGLPPAGSQRARQSNATKNPNSQQMLTSFDN</sequence>
<feature type="compositionally biased region" description="Polar residues" evidence="1">
    <location>
        <begin position="131"/>
        <end position="152"/>
    </location>
</feature>